<proteinExistence type="predicted"/>
<feature type="domain" description="Lsr2 dimerization" evidence="3">
    <location>
        <begin position="2"/>
        <end position="52"/>
    </location>
</feature>
<evidence type="ECO:0000256" key="2">
    <source>
        <dbReference type="SAM" id="MobiDB-lite"/>
    </source>
</evidence>
<protein>
    <recommendedName>
        <fullName evidence="7">Lsr2-like protein</fullName>
    </recommendedName>
</protein>
<evidence type="ECO:0000313" key="6">
    <source>
        <dbReference type="Proteomes" id="UP000265325"/>
    </source>
</evidence>
<evidence type="ECO:0000256" key="1">
    <source>
        <dbReference type="ARBA" id="ARBA00023125"/>
    </source>
</evidence>
<dbReference type="AlphaFoldDB" id="A0A2P2GLD9"/>
<keyword evidence="1" id="KW-0238">DNA-binding</keyword>
<dbReference type="GO" id="GO:0016746">
    <property type="term" value="F:acyltransferase activity"/>
    <property type="evidence" value="ECO:0007669"/>
    <property type="project" value="InterPro"/>
</dbReference>
<gene>
    <name evidence="5" type="ORF">VO63_18830</name>
</gene>
<accession>A0A2P2GLD9</accession>
<comment type="caution">
    <text evidence="5">The sequence shown here is derived from an EMBL/GenBank/DDBJ whole genome shotgun (WGS) entry which is preliminary data.</text>
</comment>
<dbReference type="InterPro" id="IPR055370">
    <property type="entry name" value="Lsr2_DNA-bd"/>
</dbReference>
<dbReference type="GO" id="GO:0003677">
    <property type="term" value="F:DNA binding"/>
    <property type="evidence" value="ECO:0007669"/>
    <property type="project" value="UniProtKB-KW"/>
</dbReference>
<dbReference type="Pfam" id="PF11774">
    <property type="entry name" value="Lsr2"/>
    <property type="match status" value="1"/>
</dbReference>
<dbReference type="InterPro" id="IPR024412">
    <property type="entry name" value="Lsr2_dim_dom"/>
</dbReference>
<reference evidence="5 6" key="1">
    <citation type="submission" date="2015-05" db="EMBL/GenBank/DDBJ databases">
        <title>Draft Genome assembly of Streptomyces showdoensis.</title>
        <authorList>
            <person name="Thapa K.K."/>
            <person name="Metsa-Ketela M."/>
        </authorList>
    </citation>
    <scope>NUCLEOTIDE SEQUENCE [LARGE SCALE GENOMIC DNA]</scope>
    <source>
        <strain evidence="5 6">ATCC 15227</strain>
    </source>
</reference>
<feature type="domain" description="Lsr2 DNA-binding" evidence="4">
    <location>
        <begin position="74"/>
        <end position="108"/>
    </location>
</feature>
<evidence type="ECO:0000259" key="4">
    <source>
        <dbReference type="Pfam" id="PF23359"/>
    </source>
</evidence>
<dbReference type="Pfam" id="PF23359">
    <property type="entry name" value="Lsr2_DNA-bd"/>
    <property type="match status" value="1"/>
</dbReference>
<feature type="region of interest" description="Disordered" evidence="2">
    <location>
        <begin position="49"/>
        <end position="69"/>
    </location>
</feature>
<dbReference type="InterPro" id="IPR036625">
    <property type="entry name" value="E3-bd_dom_sf"/>
</dbReference>
<evidence type="ECO:0000259" key="3">
    <source>
        <dbReference type="Pfam" id="PF11774"/>
    </source>
</evidence>
<dbReference type="Gene3D" id="4.10.320.10">
    <property type="entry name" value="E3-binding domain"/>
    <property type="match status" value="1"/>
</dbReference>
<dbReference type="EMBL" id="LAQS01000028">
    <property type="protein sequence ID" value="KKZ72322.1"/>
    <property type="molecule type" value="Genomic_DNA"/>
</dbReference>
<evidence type="ECO:0000313" key="5">
    <source>
        <dbReference type="EMBL" id="KKZ72322.1"/>
    </source>
</evidence>
<evidence type="ECO:0008006" key="7">
    <source>
        <dbReference type="Google" id="ProtNLM"/>
    </source>
</evidence>
<dbReference type="Proteomes" id="UP000265325">
    <property type="component" value="Unassembled WGS sequence"/>
</dbReference>
<dbReference type="InterPro" id="IPR042261">
    <property type="entry name" value="Lsr2-like_dimerization"/>
</dbReference>
<sequence>MVTLSDDIDGGEAAETVAFGLDGKMYEIDLNPANAKKLRKALAPYLAAGRKQSGRTAGSPRTVPEGGFKHTALAPAPAAVRAWAQSNKMDVPARGRIPKRVYEAFRAAG</sequence>
<dbReference type="Gene3D" id="3.30.60.230">
    <property type="entry name" value="Lsr2, dimerization domain"/>
    <property type="match status" value="1"/>
</dbReference>
<name>A0A2P2GLD9_STREW</name>
<keyword evidence="6" id="KW-1185">Reference proteome</keyword>
<organism evidence="5 6">
    <name type="scientific">Streptomyces showdoensis</name>
    <dbReference type="NCBI Taxonomy" id="68268"/>
    <lineage>
        <taxon>Bacteria</taxon>
        <taxon>Bacillati</taxon>
        <taxon>Actinomycetota</taxon>
        <taxon>Actinomycetes</taxon>
        <taxon>Kitasatosporales</taxon>
        <taxon>Streptomycetaceae</taxon>
        <taxon>Streptomyces</taxon>
    </lineage>
</organism>
<dbReference type="OrthoDB" id="4113332at2"/>